<keyword evidence="3" id="KW-1185">Reference proteome</keyword>
<evidence type="ECO:0000313" key="3">
    <source>
        <dbReference type="Proteomes" id="UP000747542"/>
    </source>
</evidence>
<sequence>MWGPRSVDALGRGHRWLMFLVGVVETMLWSGTIFGWASLVHVLKSRGVYTDLCDFLTPNATHTLADAHDLGAGDVICLRQFAMVYCTVACVLPTPGVLVGYSLHHLGLAFTLRPGWIPHLRSFLLLSFTFSR</sequence>
<dbReference type="EMBL" id="JAHLQT010027102">
    <property type="protein sequence ID" value="KAG7162781.1"/>
    <property type="molecule type" value="Genomic_DNA"/>
</dbReference>
<protein>
    <submittedName>
        <fullName evidence="2">Large neutral amino acids transporter small subunit 3-like</fullName>
    </submittedName>
</protein>
<name>A0A8J5JRG1_HOMAM</name>
<dbReference type="AlphaFoldDB" id="A0A8J5JRG1"/>
<evidence type="ECO:0000256" key="1">
    <source>
        <dbReference type="SAM" id="Phobius"/>
    </source>
</evidence>
<dbReference type="PANTHER" id="PTHR20765">
    <property type="entry name" value="SOLUTE CARRIER FAMILY 43 MEMBER 3-RELATED"/>
    <property type="match status" value="1"/>
</dbReference>
<comment type="caution">
    <text evidence="2">The sequence shown here is derived from an EMBL/GenBank/DDBJ whole genome shotgun (WGS) entry which is preliminary data.</text>
</comment>
<dbReference type="PANTHER" id="PTHR20765:SF1">
    <property type="entry name" value="EQUILIBRATIVE NUCLEOBASE TRANSPORTER 1"/>
    <property type="match status" value="1"/>
</dbReference>
<keyword evidence="1" id="KW-0812">Transmembrane</keyword>
<feature type="transmembrane region" description="Helical" evidence="1">
    <location>
        <begin position="16"/>
        <end position="37"/>
    </location>
</feature>
<organism evidence="2 3">
    <name type="scientific">Homarus americanus</name>
    <name type="common">American lobster</name>
    <dbReference type="NCBI Taxonomy" id="6706"/>
    <lineage>
        <taxon>Eukaryota</taxon>
        <taxon>Metazoa</taxon>
        <taxon>Ecdysozoa</taxon>
        <taxon>Arthropoda</taxon>
        <taxon>Crustacea</taxon>
        <taxon>Multicrustacea</taxon>
        <taxon>Malacostraca</taxon>
        <taxon>Eumalacostraca</taxon>
        <taxon>Eucarida</taxon>
        <taxon>Decapoda</taxon>
        <taxon>Pleocyemata</taxon>
        <taxon>Astacidea</taxon>
        <taxon>Nephropoidea</taxon>
        <taxon>Nephropidae</taxon>
        <taxon>Homarus</taxon>
    </lineage>
</organism>
<dbReference type="Proteomes" id="UP000747542">
    <property type="component" value="Unassembled WGS sequence"/>
</dbReference>
<keyword evidence="1" id="KW-1133">Transmembrane helix</keyword>
<evidence type="ECO:0000313" key="2">
    <source>
        <dbReference type="EMBL" id="KAG7162781.1"/>
    </source>
</evidence>
<keyword evidence="1" id="KW-0472">Membrane</keyword>
<dbReference type="InterPro" id="IPR027197">
    <property type="entry name" value="SLC43A3"/>
</dbReference>
<accession>A0A8J5JRG1</accession>
<gene>
    <name evidence="2" type="primary">Slc43a1-L</name>
    <name evidence="2" type="ORF">Hamer_G018307</name>
</gene>
<reference evidence="2" key="1">
    <citation type="journal article" date="2021" name="Sci. Adv.">
        <title>The American lobster genome reveals insights on longevity, neural, and immune adaptations.</title>
        <authorList>
            <person name="Polinski J.M."/>
            <person name="Zimin A.V."/>
            <person name="Clark K.F."/>
            <person name="Kohn A.B."/>
            <person name="Sadowski N."/>
            <person name="Timp W."/>
            <person name="Ptitsyn A."/>
            <person name="Khanna P."/>
            <person name="Romanova D.Y."/>
            <person name="Williams P."/>
            <person name="Greenwood S.J."/>
            <person name="Moroz L.L."/>
            <person name="Walt D.R."/>
            <person name="Bodnar A.G."/>
        </authorList>
    </citation>
    <scope>NUCLEOTIDE SEQUENCE</scope>
    <source>
        <strain evidence="2">GMGI-L3</strain>
    </source>
</reference>
<proteinExistence type="predicted"/>
<feature type="non-terminal residue" evidence="2">
    <location>
        <position position="1"/>
    </location>
</feature>